<evidence type="ECO:0000313" key="1">
    <source>
        <dbReference type="WBParaSite" id="GPUH_0000593201-mRNA-1"/>
    </source>
</evidence>
<accession>A0A183DB33</accession>
<protein>
    <submittedName>
        <fullName evidence="1">VIT domain-containing protein</fullName>
    </submittedName>
</protein>
<dbReference type="CDD" id="cd20237">
    <property type="entry name" value="PFM_LIN24-like"/>
    <property type="match status" value="1"/>
</dbReference>
<name>A0A183DB33_9BILA</name>
<dbReference type="PANTHER" id="PTHR39369">
    <property type="entry name" value="LIN-24 (TWENTY-FOUR) LIKE"/>
    <property type="match status" value="1"/>
</dbReference>
<dbReference type="WBParaSite" id="GPUH_0000593201-mRNA-1">
    <property type="protein sequence ID" value="GPUH_0000593201-mRNA-1"/>
    <property type="gene ID" value="GPUH_0000593201"/>
</dbReference>
<proteinExistence type="predicted"/>
<dbReference type="PANTHER" id="PTHR39369:SF6">
    <property type="entry name" value="LIN-24 (TWENTY-FOUR) LIKE"/>
    <property type="match status" value="1"/>
</dbReference>
<organism evidence="1">
    <name type="scientific">Gongylonema pulchrum</name>
    <dbReference type="NCBI Taxonomy" id="637853"/>
    <lineage>
        <taxon>Eukaryota</taxon>
        <taxon>Metazoa</taxon>
        <taxon>Ecdysozoa</taxon>
        <taxon>Nematoda</taxon>
        <taxon>Chromadorea</taxon>
        <taxon>Rhabditida</taxon>
        <taxon>Spirurina</taxon>
        <taxon>Spiruromorpha</taxon>
        <taxon>Spiruroidea</taxon>
        <taxon>Gongylonematidae</taxon>
        <taxon>Gongylonema</taxon>
    </lineage>
</organism>
<dbReference type="AlphaFoldDB" id="A0A183DB33"/>
<sequence>LEPRYTVAGVDTRHVRQSKSEQVLFKSTFTNSTERAQEYSFKTHRSTRSIATICIEKGVCRGMDMQLKLKTPCEIVEANAGFHNEISVMHIGENTVEEELSWGVDSTINVPPFCETVAELIILEDHQTRLHFCFHF</sequence>
<dbReference type="SUPFAM" id="SSF56973">
    <property type="entry name" value="Aerolisin/ETX pore-forming domain"/>
    <property type="match status" value="1"/>
</dbReference>
<dbReference type="Gene3D" id="2.170.15.10">
    <property type="entry name" value="Proaerolysin, chain A, domain 3"/>
    <property type="match status" value="1"/>
</dbReference>
<reference evidence="1" key="1">
    <citation type="submission" date="2016-06" db="UniProtKB">
        <authorList>
            <consortium name="WormBaseParasite"/>
        </authorList>
    </citation>
    <scope>IDENTIFICATION</scope>
</reference>